<gene>
    <name evidence="1" type="ORF">CEXT_594441</name>
</gene>
<name>A0AAV4UX14_CAEEX</name>
<comment type="caution">
    <text evidence="1">The sequence shown here is derived from an EMBL/GenBank/DDBJ whole genome shotgun (WGS) entry which is preliminary data.</text>
</comment>
<organism evidence="1 2">
    <name type="scientific">Caerostris extrusa</name>
    <name type="common">Bark spider</name>
    <name type="synonym">Caerostris bankana</name>
    <dbReference type="NCBI Taxonomy" id="172846"/>
    <lineage>
        <taxon>Eukaryota</taxon>
        <taxon>Metazoa</taxon>
        <taxon>Ecdysozoa</taxon>
        <taxon>Arthropoda</taxon>
        <taxon>Chelicerata</taxon>
        <taxon>Arachnida</taxon>
        <taxon>Araneae</taxon>
        <taxon>Araneomorphae</taxon>
        <taxon>Entelegynae</taxon>
        <taxon>Araneoidea</taxon>
        <taxon>Araneidae</taxon>
        <taxon>Caerostris</taxon>
    </lineage>
</organism>
<accession>A0AAV4UX14</accession>
<evidence type="ECO:0000313" key="2">
    <source>
        <dbReference type="Proteomes" id="UP001054945"/>
    </source>
</evidence>
<keyword evidence="2" id="KW-1185">Reference proteome</keyword>
<dbReference type="EMBL" id="BPLR01013611">
    <property type="protein sequence ID" value="GIY62352.1"/>
    <property type="molecule type" value="Genomic_DNA"/>
</dbReference>
<sequence length="96" mass="11650">MNHLYYQFDEYYQFHESTCMFHELTVLSKLRTKSTVSFTINSTPKVTGRNLRYNRLELRLCNKGNDRQLRQCVRYHHTGYEHVFLVFLEAKTKLIK</sequence>
<evidence type="ECO:0000313" key="1">
    <source>
        <dbReference type="EMBL" id="GIY62352.1"/>
    </source>
</evidence>
<protein>
    <submittedName>
        <fullName evidence="1">Uncharacterized protein</fullName>
    </submittedName>
</protein>
<proteinExistence type="predicted"/>
<reference evidence="1 2" key="1">
    <citation type="submission" date="2021-06" db="EMBL/GenBank/DDBJ databases">
        <title>Caerostris extrusa draft genome.</title>
        <authorList>
            <person name="Kono N."/>
            <person name="Arakawa K."/>
        </authorList>
    </citation>
    <scope>NUCLEOTIDE SEQUENCE [LARGE SCALE GENOMIC DNA]</scope>
</reference>
<dbReference type="Proteomes" id="UP001054945">
    <property type="component" value="Unassembled WGS sequence"/>
</dbReference>
<dbReference type="AlphaFoldDB" id="A0AAV4UX14"/>